<dbReference type="RefSeq" id="WP_142980332.1">
    <property type="nucleotide sequence ID" value="NZ_RKLU01000005.1"/>
</dbReference>
<evidence type="ECO:0000259" key="2">
    <source>
        <dbReference type="PROSITE" id="PS51186"/>
    </source>
</evidence>
<dbReference type="AlphaFoldDB" id="A0A8J8PAH6"/>
<protein>
    <submittedName>
        <fullName evidence="3">GNAT family N-acetyltransferase</fullName>
    </submittedName>
</protein>
<name>A0A8J8PAH6_9EURY</name>
<dbReference type="Gene3D" id="3.40.630.30">
    <property type="match status" value="1"/>
</dbReference>
<dbReference type="EMBL" id="RKLU01000005">
    <property type="protein sequence ID" value="TQQ79296.1"/>
    <property type="molecule type" value="Genomic_DNA"/>
</dbReference>
<dbReference type="SUPFAM" id="SSF55729">
    <property type="entry name" value="Acyl-CoA N-acyltransferases (Nat)"/>
    <property type="match status" value="1"/>
</dbReference>
<feature type="domain" description="N-acetyltransferase" evidence="2">
    <location>
        <begin position="1"/>
        <end position="132"/>
    </location>
</feature>
<dbReference type="Pfam" id="PF00583">
    <property type="entry name" value="Acetyltransf_1"/>
    <property type="match status" value="1"/>
</dbReference>
<comment type="caution">
    <text evidence="3">The sequence shown here is derived from an EMBL/GenBank/DDBJ whole genome shotgun (WGS) entry which is preliminary data.</text>
</comment>
<gene>
    <name evidence="3" type="ORF">EGH24_11740</name>
</gene>
<dbReference type="InterPro" id="IPR000182">
    <property type="entry name" value="GNAT_dom"/>
</dbReference>
<keyword evidence="4" id="KW-1185">Reference proteome</keyword>
<organism evidence="3 4">
    <name type="scientific">Halonotius terrestris</name>
    <dbReference type="NCBI Taxonomy" id="2487750"/>
    <lineage>
        <taxon>Archaea</taxon>
        <taxon>Methanobacteriati</taxon>
        <taxon>Methanobacteriota</taxon>
        <taxon>Stenosarchaea group</taxon>
        <taxon>Halobacteria</taxon>
        <taxon>Halobacteriales</taxon>
        <taxon>Haloferacaceae</taxon>
        <taxon>Halonotius</taxon>
    </lineage>
</organism>
<evidence type="ECO:0000256" key="1">
    <source>
        <dbReference type="SAM" id="MobiDB-lite"/>
    </source>
</evidence>
<evidence type="ECO:0000313" key="3">
    <source>
        <dbReference type="EMBL" id="TQQ79296.1"/>
    </source>
</evidence>
<reference evidence="3" key="1">
    <citation type="submission" date="2019-02" db="EMBL/GenBank/DDBJ databases">
        <title>Halonotius sp. a new haloarchaeum isolated from saline soil.</title>
        <authorList>
            <person name="Duran-Viseras A."/>
            <person name="Sanchez-Porro C."/>
            <person name="Ventosa A."/>
        </authorList>
    </citation>
    <scope>NUCLEOTIDE SEQUENCE</scope>
    <source>
        <strain evidence="3">F15B</strain>
    </source>
</reference>
<dbReference type="OrthoDB" id="104811at2157"/>
<dbReference type="CDD" id="cd04301">
    <property type="entry name" value="NAT_SF"/>
    <property type="match status" value="1"/>
</dbReference>
<feature type="region of interest" description="Disordered" evidence="1">
    <location>
        <begin position="159"/>
        <end position="182"/>
    </location>
</feature>
<dbReference type="PROSITE" id="PS51186">
    <property type="entry name" value="GNAT"/>
    <property type="match status" value="1"/>
</dbReference>
<accession>A0A8J8PAH6</accession>
<dbReference type="Proteomes" id="UP000705823">
    <property type="component" value="Unassembled WGS sequence"/>
</dbReference>
<proteinExistence type="predicted"/>
<evidence type="ECO:0000313" key="4">
    <source>
        <dbReference type="Proteomes" id="UP000705823"/>
    </source>
</evidence>
<dbReference type="InterPro" id="IPR016181">
    <property type="entry name" value="Acyl_CoA_acyltransferase"/>
</dbReference>
<dbReference type="GO" id="GO:0016747">
    <property type="term" value="F:acyltransferase activity, transferring groups other than amino-acyl groups"/>
    <property type="evidence" value="ECO:0007669"/>
    <property type="project" value="InterPro"/>
</dbReference>
<sequence>MYVRDAKNRDEAWLLAEIESIGLDDEAFRSRDYVLAVDEQSDERVGFGRLRIHAGDPDVCELTGIGVLESWRGQGVGAHVVERLIAEAGDEGFETVYVLTDQPGYLDQFGFEERDRAELPAALAGRLERKDDRLAGEVVARVIATDGFEMPPRLREAFKHAEADNGGDEEPPETAADFGIDADSATYKYDTGS</sequence>